<dbReference type="InterPro" id="IPR037914">
    <property type="entry name" value="SpoVT-AbrB_sf"/>
</dbReference>
<organism evidence="9 12">
    <name type="scientific">Alteromonas australica</name>
    <dbReference type="NCBI Taxonomy" id="589873"/>
    <lineage>
        <taxon>Bacteria</taxon>
        <taxon>Pseudomonadati</taxon>
        <taxon>Pseudomonadota</taxon>
        <taxon>Gammaproteobacteria</taxon>
        <taxon>Alteromonadales</taxon>
        <taxon>Alteromonadaceae</taxon>
        <taxon>Alteromonas/Salinimonas group</taxon>
        <taxon>Alteromonas</taxon>
    </lineage>
</organism>
<dbReference type="GO" id="GO:0000976">
    <property type="term" value="F:transcription cis-regulatory region binding"/>
    <property type="evidence" value="ECO:0007669"/>
    <property type="project" value="TreeGrafter"/>
</dbReference>
<dbReference type="RefSeq" id="WP_044057854.1">
    <property type="nucleotide sequence ID" value="NZ_CAJXAX010000026.1"/>
</dbReference>
<keyword evidence="9" id="KW-0132">Cell division</keyword>
<reference evidence="9 12" key="1">
    <citation type="submission" date="2014-06" db="EMBL/GenBank/DDBJ databases">
        <title>Genomes of Alteromonas australica, a world apart.</title>
        <authorList>
            <person name="Gonzaga A."/>
            <person name="Lopez-Perez M."/>
            <person name="Rodriguez-Valera F."/>
        </authorList>
    </citation>
    <scope>NUCLEOTIDE SEQUENCE [LARGE SCALE GENOMIC DNA]</scope>
    <source>
        <strain evidence="9 12">H 17</strain>
    </source>
</reference>
<keyword evidence="4 7" id="KW-0805">Transcription regulation</keyword>
<dbReference type="GO" id="GO:0009295">
    <property type="term" value="C:nucleoid"/>
    <property type="evidence" value="ECO:0007669"/>
    <property type="project" value="UniProtKB-SubCell"/>
</dbReference>
<dbReference type="Proteomes" id="UP000263517">
    <property type="component" value="Unassembled WGS sequence"/>
</dbReference>
<dbReference type="Pfam" id="PF02381">
    <property type="entry name" value="MraZ"/>
    <property type="match status" value="2"/>
</dbReference>
<dbReference type="GeneID" id="78256104"/>
<dbReference type="PATRIC" id="fig|589873.4.peg.3267"/>
<dbReference type="InterPro" id="IPR038619">
    <property type="entry name" value="MraZ_sf"/>
</dbReference>
<dbReference type="PANTHER" id="PTHR34701">
    <property type="entry name" value="TRANSCRIPTIONAL REGULATOR MRAZ"/>
    <property type="match status" value="1"/>
</dbReference>
<dbReference type="InterPro" id="IPR035644">
    <property type="entry name" value="MraZ_C"/>
</dbReference>
<dbReference type="Proteomes" id="UP000056090">
    <property type="component" value="Chromosome"/>
</dbReference>
<dbReference type="KEGG" id="aal:EP13_14500"/>
<reference evidence="13 14" key="2">
    <citation type="journal article" date="2018" name="Nat. Biotechnol.">
        <title>A standardized bacterial taxonomy based on genome phylogeny substantially revises the tree of life.</title>
        <authorList>
            <person name="Parks D.H."/>
            <person name="Chuvochina M."/>
            <person name="Waite D.W."/>
            <person name="Rinke C."/>
            <person name="Skarshewski A."/>
            <person name="Chaumeil P.A."/>
            <person name="Hugenholtz P."/>
        </authorList>
    </citation>
    <scope>NUCLEOTIDE SEQUENCE [LARGE SCALE GENOMIC DNA]</scope>
    <source>
        <strain evidence="11">UBA11621</strain>
        <strain evidence="10">UBA11978</strain>
    </source>
</reference>
<evidence type="ECO:0000256" key="2">
    <source>
        <dbReference type="ARBA" id="ARBA00022490"/>
    </source>
</evidence>
<keyword evidence="5 7" id="KW-0238">DNA-binding</keyword>
<dbReference type="PANTHER" id="PTHR34701:SF1">
    <property type="entry name" value="TRANSCRIPTIONAL REGULATOR MRAZ"/>
    <property type="match status" value="1"/>
</dbReference>
<evidence type="ECO:0000313" key="9">
    <source>
        <dbReference type="EMBL" id="AIF99795.1"/>
    </source>
</evidence>
<evidence type="ECO:0000313" key="13">
    <source>
        <dbReference type="Proteomes" id="UP000263517"/>
    </source>
</evidence>
<evidence type="ECO:0000256" key="4">
    <source>
        <dbReference type="ARBA" id="ARBA00023015"/>
    </source>
</evidence>
<dbReference type="GO" id="GO:0005737">
    <property type="term" value="C:cytoplasm"/>
    <property type="evidence" value="ECO:0007669"/>
    <property type="project" value="UniProtKB-UniRule"/>
</dbReference>
<dbReference type="CDD" id="cd16321">
    <property type="entry name" value="MraZ_C"/>
    <property type="match status" value="1"/>
</dbReference>
<dbReference type="EMBL" id="DONK01000166">
    <property type="protein sequence ID" value="HBU51816.1"/>
    <property type="molecule type" value="Genomic_DNA"/>
</dbReference>
<name>A0A075P4C8_9ALTE</name>
<comment type="subcellular location">
    <subcellularLocation>
        <location evidence="7">Cytoplasm</location>
        <location evidence="7">Nucleoid</location>
    </subcellularLocation>
</comment>
<evidence type="ECO:0000256" key="6">
    <source>
        <dbReference type="ARBA" id="ARBA00023163"/>
    </source>
</evidence>
<dbReference type="FunFam" id="3.40.1550.20:FF:000001">
    <property type="entry name" value="Transcriptional regulator MraZ"/>
    <property type="match status" value="1"/>
</dbReference>
<dbReference type="KEGG" id="aaus:EP12_15065"/>
<dbReference type="GO" id="GO:0051301">
    <property type="term" value="P:cell division"/>
    <property type="evidence" value="ECO:0007669"/>
    <property type="project" value="UniProtKB-KW"/>
</dbReference>
<dbReference type="InterPro" id="IPR003444">
    <property type="entry name" value="MraZ"/>
</dbReference>
<protein>
    <recommendedName>
        <fullName evidence="1 7">Transcriptional regulator MraZ</fullName>
    </recommendedName>
</protein>
<dbReference type="eggNOG" id="COG2001">
    <property type="taxonomic scope" value="Bacteria"/>
</dbReference>
<comment type="subunit">
    <text evidence="7">Forms oligomers.</text>
</comment>
<evidence type="ECO:0000256" key="3">
    <source>
        <dbReference type="ARBA" id="ARBA00022737"/>
    </source>
</evidence>
<proteinExistence type="inferred from homology"/>
<dbReference type="SUPFAM" id="SSF89447">
    <property type="entry name" value="AbrB/MazE/MraZ-like"/>
    <property type="match status" value="1"/>
</dbReference>
<evidence type="ECO:0000256" key="7">
    <source>
        <dbReference type="HAMAP-Rule" id="MF_01008"/>
    </source>
</evidence>
<dbReference type="GO" id="GO:0003700">
    <property type="term" value="F:DNA-binding transcription factor activity"/>
    <property type="evidence" value="ECO:0007669"/>
    <property type="project" value="UniProtKB-UniRule"/>
</dbReference>
<gene>
    <name evidence="7" type="primary">mraZ</name>
    <name evidence="10" type="ORF">DCW74_17055</name>
    <name evidence="11" type="ORF">DEB45_11200</name>
    <name evidence="9" type="ORF">EP13_14500</name>
</gene>
<keyword evidence="2 7" id="KW-0963">Cytoplasm</keyword>
<feature type="domain" description="SpoVT-AbrB" evidence="8">
    <location>
        <begin position="5"/>
        <end position="52"/>
    </location>
</feature>
<evidence type="ECO:0000256" key="5">
    <source>
        <dbReference type="ARBA" id="ARBA00023125"/>
    </source>
</evidence>
<evidence type="ECO:0000313" key="12">
    <source>
        <dbReference type="Proteomes" id="UP000056090"/>
    </source>
</evidence>
<comment type="similarity">
    <text evidence="7">Belongs to the MraZ family.</text>
</comment>
<evidence type="ECO:0000256" key="1">
    <source>
        <dbReference type="ARBA" id="ARBA00013860"/>
    </source>
</evidence>
<keyword evidence="3" id="KW-0677">Repeat</keyword>
<evidence type="ECO:0000259" key="8">
    <source>
        <dbReference type="PROSITE" id="PS51740"/>
    </source>
</evidence>
<dbReference type="Proteomes" id="UP000264779">
    <property type="component" value="Unassembled WGS sequence"/>
</dbReference>
<evidence type="ECO:0000313" key="10">
    <source>
        <dbReference type="EMBL" id="HAW77429.1"/>
    </source>
</evidence>
<dbReference type="EMBL" id="CP008849">
    <property type="protein sequence ID" value="AIF99795.1"/>
    <property type="molecule type" value="Genomic_DNA"/>
</dbReference>
<dbReference type="CDD" id="cd16320">
    <property type="entry name" value="MraZ_N"/>
    <property type="match status" value="1"/>
</dbReference>
<dbReference type="InterPro" id="IPR035642">
    <property type="entry name" value="MraZ_N"/>
</dbReference>
<accession>A0A075P4C8</accession>
<dbReference type="GO" id="GO:2000143">
    <property type="term" value="P:negative regulation of DNA-templated transcription initiation"/>
    <property type="evidence" value="ECO:0007669"/>
    <property type="project" value="TreeGrafter"/>
</dbReference>
<keyword evidence="12" id="KW-1185">Reference proteome</keyword>
<dbReference type="NCBIfam" id="TIGR00242">
    <property type="entry name" value="division/cell wall cluster transcriptional repressor MraZ"/>
    <property type="match status" value="1"/>
</dbReference>
<keyword evidence="9" id="KW-0131">Cell cycle</keyword>
<evidence type="ECO:0000313" key="11">
    <source>
        <dbReference type="EMBL" id="HBU51816.1"/>
    </source>
</evidence>
<dbReference type="AlphaFoldDB" id="A0A075P4C8"/>
<feature type="domain" description="SpoVT-AbrB" evidence="8">
    <location>
        <begin position="81"/>
        <end position="124"/>
    </location>
</feature>
<dbReference type="InterPro" id="IPR020603">
    <property type="entry name" value="MraZ_dom"/>
</dbReference>
<dbReference type="Gene3D" id="3.40.1550.20">
    <property type="entry name" value="Transcriptional regulator MraZ domain"/>
    <property type="match status" value="1"/>
</dbReference>
<sequence length="152" mass="17550">MFRGANAINLDTKGRLAIPTRYRQSLLDDCNGQLVCTVDNQQSCLLLYPLPEWEEIELKLIKLSSMIPAERRMQRLLLGHAAEGEMDKSGRILIPTPLRHHAKLSKEVMLVGQLNKFEIWDAETWAQQIEDDIDTERKGEFELTERLQDFSL</sequence>
<dbReference type="HAMAP" id="MF_01008">
    <property type="entry name" value="MraZ"/>
    <property type="match status" value="1"/>
</dbReference>
<dbReference type="OrthoDB" id="9807753at2"/>
<dbReference type="InterPro" id="IPR007159">
    <property type="entry name" value="SpoVT-AbrB_dom"/>
</dbReference>
<evidence type="ECO:0000313" key="14">
    <source>
        <dbReference type="Proteomes" id="UP000264779"/>
    </source>
</evidence>
<dbReference type="PROSITE" id="PS51740">
    <property type="entry name" value="SPOVT_ABRB"/>
    <property type="match status" value="2"/>
</dbReference>
<dbReference type="STRING" id="589873.EP12_15065"/>
<dbReference type="EMBL" id="DNAN01000600">
    <property type="protein sequence ID" value="HAW77429.1"/>
    <property type="molecule type" value="Genomic_DNA"/>
</dbReference>
<keyword evidence="6 7" id="KW-0804">Transcription</keyword>